<dbReference type="SUPFAM" id="SSF56300">
    <property type="entry name" value="Metallo-dependent phosphatases"/>
    <property type="match status" value="1"/>
</dbReference>
<keyword evidence="2" id="KW-1133">Transmembrane helix</keyword>
<accession>A0A0X8HSL7</accession>
<dbReference type="GO" id="GO:0005783">
    <property type="term" value="C:endoplasmic reticulum"/>
    <property type="evidence" value="ECO:0007669"/>
    <property type="project" value="TreeGrafter"/>
</dbReference>
<dbReference type="OrthoDB" id="9984693at2759"/>
<name>A0A0X8HSL7_9SACH</name>
<dbReference type="PANTHER" id="PTHR13315">
    <property type="entry name" value="METALLO PHOSPHOESTERASE RELATED"/>
    <property type="match status" value="1"/>
</dbReference>
<dbReference type="InterPro" id="IPR033308">
    <property type="entry name" value="PGAP5/Cdc1/Ted1"/>
</dbReference>
<organism evidence="3 4">
    <name type="scientific">Eremothecium sinecaudum</name>
    <dbReference type="NCBI Taxonomy" id="45286"/>
    <lineage>
        <taxon>Eukaryota</taxon>
        <taxon>Fungi</taxon>
        <taxon>Dikarya</taxon>
        <taxon>Ascomycota</taxon>
        <taxon>Saccharomycotina</taxon>
        <taxon>Saccharomycetes</taxon>
        <taxon>Saccharomycetales</taxon>
        <taxon>Saccharomycetaceae</taxon>
        <taxon>Eremothecium</taxon>
    </lineage>
</organism>
<dbReference type="InterPro" id="IPR029052">
    <property type="entry name" value="Metallo-depent_PP-like"/>
</dbReference>
<dbReference type="RefSeq" id="XP_017987644.1">
    <property type="nucleotide sequence ID" value="XM_018131778.1"/>
</dbReference>
<feature type="transmembrane region" description="Helical" evidence="2">
    <location>
        <begin position="21"/>
        <end position="43"/>
    </location>
</feature>
<protein>
    <submittedName>
        <fullName evidence="3">HDL096Cp</fullName>
    </submittedName>
</protein>
<evidence type="ECO:0000313" key="4">
    <source>
        <dbReference type="Proteomes" id="UP000243052"/>
    </source>
</evidence>
<gene>
    <name evidence="3" type="ORF">AW171_hschr42550</name>
</gene>
<keyword evidence="1 2" id="KW-0472">Membrane</keyword>
<reference evidence="3 4" key="1">
    <citation type="submission" date="2016-01" db="EMBL/GenBank/DDBJ databases">
        <title>Genome sequence of the yeast Holleya sinecauda.</title>
        <authorList>
            <person name="Dietrich F.S."/>
        </authorList>
    </citation>
    <scope>NUCLEOTIDE SEQUENCE [LARGE SCALE GENOMIC DNA]</scope>
    <source>
        <strain evidence="3 4">ATCC 58844</strain>
    </source>
</reference>
<evidence type="ECO:0000256" key="1">
    <source>
        <dbReference type="ARBA" id="ARBA00023136"/>
    </source>
</evidence>
<sequence>MGIVLNAFRLRLSVLVRLFKGLLLVLTFLAVVSNLYIFTYPSLNPGQCSWKCHKTDKPSPADSLPRVERYIHYVKRYLVDVKDQTFKKKPSLDSDAVPDVHLLALADPQLNGNWPHTSYAKRLDHFGNDYYLGHVFRMMKNRLAPSHVAIMGDLFSSQWIGDYEFFKRTVRLTRRLLGRRSSRLEEIKEKNHDEQGHYKADGEAFGRDIENRLREKPVKADWSYENVWAWSRGDQYLLMNLTGNHDVGYSGDCSYQHMARFHELVGKDNYWIEYDRGTVHSWRIVVLNDVLLEGPALQPELLNMTWEFLYQVFERRFDGSTVLLTHIPFYKEKGMCVDDPEFTYYPADYNSDPSKANLLRSQNHLSKDVTNRVLSLIFDNNKPGIILAGHDHEGCEAIYNKDDKLGIWNVSRSVTSEDLHIKEITIRSVMASYGGNAGLLTGHFDAKEENWQWNFSLCPFAVQHIWWFAKISTIITGLAWFLILVRSAFTMRS</sequence>
<dbReference type="EMBL" id="CP014244">
    <property type="protein sequence ID" value="AMD20648.1"/>
    <property type="molecule type" value="Genomic_DNA"/>
</dbReference>
<evidence type="ECO:0000313" key="3">
    <source>
        <dbReference type="EMBL" id="AMD20648.1"/>
    </source>
</evidence>
<feature type="transmembrane region" description="Helical" evidence="2">
    <location>
        <begin position="465"/>
        <end position="485"/>
    </location>
</feature>
<dbReference type="GeneID" id="28723903"/>
<dbReference type="AlphaFoldDB" id="A0A0X8HSL7"/>
<dbReference type="GO" id="GO:0016020">
    <property type="term" value="C:membrane"/>
    <property type="evidence" value="ECO:0007669"/>
    <property type="project" value="GOC"/>
</dbReference>
<keyword evidence="4" id="KW-1185">Reference proteome</keyword>
<proteinExistence type="predicted"/>
<dbReference type="Proteomes" id="UP000243052">
    <property type="component" value="Chromosome iv"/>
</dbReference>
<dbReference type="PANTHER" id="PTHR13315:SF1">
    <property type="entry name" value="PROTEIN TED1"/>
    <property type="match status" value="1"/>
</dbReference>
<keyword evidence="2" id="KW-0812">Transmembrane</keyword>
<dbReference type="GO" id="GO:0006506">
    <property type="term" value="P:GPI anchor biosynthetic process"/>
    <property type="evidence" value="ECO:0007669"/>
    <property type="project" value="InterPro"/>
</dbReference>
<evidence type="ECO:0000256" key="2">
    <source>
        <dbReference type="SAM" id="Phobius"/>
    </source>
</evidence>